<organism evidence="5 6">
    <name type="scientific">Planococcus kocurii</name>
    <dbReference type="NCBI Taxonomy" id="1374"/>
    <lineage>
        <taxon>Bacteria</taxon>
        <taxon>Bacillati</taxon>
        <taxon>Bacillota</taxon>
        <taxon>Bacilli</taxon>
        <taxon>Bacillales</taxon>
        <taxon>Caryophanaceae</taxon>
        <taxon>Planococcus</taxon>
    </lineage>
</organism>
<dbReference type="PANTHER" id="PTHR43792">
    <property type="entry name" value="GNAT FAMILY, PUTATIVE (AFU_ORTHOLOGUE AFUA_3G00765)-RELATED-RELATED"/>
    <property type="match status" value="1"/>
</dbReference>
<dbReference type="CDD" id="cd04301">
    <property type="entry name" value="NAT_SF"/>
    <property type="match status" value="1"/>
</dbReference>
<feature type="domain" description="N-acetyltransferase" evidence="4">
    <location>
        <begin position="7"/>
        <end position="173"/>
    </location>
</feature>
<evidence type="ECO:0000256" key="1">
    <source>
        <dbReference type="ARBA" id="ARBA00022679"/>
    </source>
</evidence>
<reference evidence="5" key="1">
    <citation type="submission" date="2016-01" db="EMBL/GenBank/DDBJ databases">
        <title>Complete genome of Planococcus kocurri type strain.</title>
        <authorList>
            <person name="See-Too W.S."/>
        </authorList>
    </citation>
    <scope>NUCLEOTIDE SEQUENCE [LARGE SCALE GENOMIC DNA]</scope>
    <source>
        <strain evidence="5">ATCC 43650</strain>
    </source>
</reference>
<dbReference type="Gene3D" id="3.40.630.30">
    <property type="match status" value="1"/>
</dbReference>
<name>A0ABN4JVA0_9BACL</name>
<dbReference type="RefSeq" id="WP_058384002.1">
    <property type="nucleotide sequence ID" value="NZ_CP013661.2"/>
</dbReference>
<dbReference type="PANTHER" id="PTHR43792:SF8">
    <property type="entry name" value="[RIBOSOMAL PROTEIN US5]-ALANINE N-ACETYLTRANSFERASE"/>
    <property type="match status" value="1"/>
</dbReference>
<sequence>MLETNRFYLREFIKEDWKAVHAYASQEIVTQYQPWGPNTEKETQQYLVDVLEQQVTNPRTSFTFAVVWKQTNEVIGAGELSAIDNMNQSGEIGYILHPNFWRRGIATEVTLLLLEFGFRNKELNRISASCDLQNSGSQNVLEKSGMVKEGLLRQNLQMKKGWRDSLLYSILKTEYMS</sequence>
<keyword evidence="6" id="KW-1185">Reference proteome</keyword>
<accession>A0ABN4JVA0</accession>
<evidence type="ECO:0000313" key="6">
    <source>
        <dbReference type="Proteomes" id="UP000065533"/>
    </source>
</evidence>
<dbReference type="PROSITE" id="PS51186">
    <property type="entry name" value="GNAT"/>
    <property type="match status" value="1"/>
</dbReference>
<gene>
    <name evidence="5" type="ORF">AUO94_01085</name>
</gene>
<protein>
    <submittedName>
        <fullName evidence="5">Acetyltransferase</fullName>
    </submittedName>
</protein>
<evidence type="ECO:0000256" key="3">
    <source>
        <dbReference type="ARBA" id="ARBA00038502"/>
    </source>
</evidence>
<dbReference type="Pfam" id="PF13302">
    <property type="entry name" value="Acetyltransf_3"/>
    <property type="match status" value="1"/>
</dbReference>
<dbReference type="InterPro" id="IPR051531">
    <property type="entry name" value="N-acetyltransferase"/>
</dbReference>
<comment type="similarity">
    <text evidence="3">Belongs to the acetyltransferase family. RimJ subfamily.</text>
</comment>
<keyword evidence="2" id="KW-0012">Acyltransferase</keyword>
<evidence type="ECO:0000313" key="5">
    <source>
        <dbReference type="EMBL" id="ALS77322.1"/>
    </source>
</evidence>
<dbReference type="EMBL" id="CP013661">
    <property type="protein sequence ID" value="ALS77322.1"/>
    <property type="molecule type" value="Genomic_DNA"/>
</dbReference>
<keyword evidence="1" id="KW-0808">Transferase</keyword>
<evidence type="ECO:0000256" key="2">
    <source>
        <dbReference type="ARBA" id="ARBA00023315"/>
    </source>
</evidence>
<dbReference type="InterPro" id="IPR000182">
    <property type="entry name" value="GNAT_dom"/>
</dbReference>
<dbReference type="SUPFAM" id="SSF55729">
    <property type="entry name" value="Acyl-CoA N-acyltransferases (Nat)"/>
    <property type="match status" value="1"/>
</dbReference>
<evidence type="ECO:0000259" key="4">
    <source>
        <dbReference type="PROSITE" id="PS51186"/>
    </source>
</evidence>
<dbReference type="Proteomes" id="UP000065533">
    <property type="component" value="Chromosome"/>
</dbReference>
<dbReference type="InterPro" id="IPR016181">
    <property type="entry name" value="Acyl_CoA_acyltransferase"/>
</dbReference>
<proteinExistence type="inferred from homology"/>